<protein>
    <submittedName>
        <fullName evidence="2">Uncharacterized protein</fullName>
    </submittedName>
</protein>
<dbReference type="AlphaFoldDB" id="A0A2H5QV37"/>
<comment type="caution">
    <text evidence="2">The sequence shown here is derived from an EMBL/GenBank/DDBJ whole genome shotgun (WGS) entry which is preliminary data.</text>
</comment>
<accession>A0A2H5QV37</accession>
<evidence type="ECO:0000256" key="1">
    <source>
        <dbReference type="SAM" id="MobiDB-lite"/>
    </source>
</evidence>
<feature type="region of interest" description="Disordered" evidence="1">
    <location>
        <begin position="27"/>
        <end position="52"/>
    </location>
</feature>
<evidence type="ECO:0000313" key="2">
    <source>
        <dbReference type="EMBL" id="GAY68484.1"/>
    </source>
</evidence>
<organism evidence="2 3">
    <name type="scientific">Citrus unshiu</name>
    <name type="common">Satsuma mandarin</name>
    <name type="synonym">Citrus nobilis var. unshiu</name>
    <dbReference type="NCBI Taxonomy" id="55188"/>
    <lineage>
        <taxon>Eukaryota</taxon>
        <taxon>Viridiplantae</taxon>
        <taxon>Streptophyta</taxon>
        <taxon>Embryophyta</taxon>
        <taxon>Tracheophyta</taxon>
        <taxon>Spermatophyta</taxon>
        <taxon>Magnoliopsida</taxon>
        <taxon>eudicotyledons</taxon>
        <taxon>Gunneridae</taxon>
        <taxon>Pentapetalae</taxon>
        <taxon>rosids</taxon>
        <taxon>malvids</taxon>
        <taxon>Sapindales</taxon>
        <taxon>Rutaceae</taxon>
        <taxon>Aurantioideae</taxon>
        <taxon>Citrus</taxon>
    </lineage>
</organism>
<reference evidence="2 3" key="1">
    <citation type="journal article" date="2017" name="Front. Genet.">
        <title>Draft sequencing of the heterozygous diploid genome of Satsuma (Citrus unshiu Marc.) using a hybrid assembly approach.</title>
        <authorList>
            <person name="Shimizu T."/>
            <person name="Tanizawa Y."/>
            <person name="Mochizuki T."/>
            <person name="Nagasaki H."/>
            <person name="Yoshioka T."/>
            <person name="Toyoda A."/>
            <person name="Fujiyama A."/>
            <person name="Kaminuma E."/>
            <person name="Nakamura Y."/>
        </authorList>
    </citation>
    <scope>NUCLEOTIDE SEQUENCE [LARGE SCALE GENOMIC DNA]</scope>
    <source>
        <strain evidence="3">cv. Miyagawa wase</strain>
    </source>
</reference>
<keyword evidence="3" id="KW-1185">Reference proteome</keyword>
<evidence type="ECO:0000313" key="3">
    <source>
        <dbReference type="Proteomes" id="UP000236630"/>
    </source>
</evidence>
<gene>
    <name evidence="2" type="ORF">CUMW_264500</name>
</gene>
<proteinExistence type="predicted"/>
<dbReference type="EMBL" id="BDQV01000895">
    <property type="protein sequence ID" value="GAY68484.1"/>
    <property type="molecule type" value="Genomic_DNA"/>
</dbReference>
<sequence>MTVPCVTVFYLETYNDGFVVRNSLSHSKHTKDFDKLRENEETHDKPTTNHNHSKSFSLPTILAAIFDVVCLPFSLIRRSSSAEPCFCQRFHPFV</sequence>
<dbReference type="Proteomes" id="UP000236630">
    <property type="component" value="Unassembled WGS sequence"/>
</dbReference>
<feature type="compositionally biased region" description="Basic and acidic residues" evidence="1">
    <location>
        <begin position="30"/>
        <end position="47"/>
    </location>
</feature>
<name>A0A2H5QV37_CITUN</name>